<dbReference type="Pfam" id="PF01370">
    <property type="entry name" value="Epimerase"/>
    <property type="match status" value="1"/>
</dbReference>
<dbReference type="SUPFAM" id="SSF51735">
    <property type="entry name" value="NAD(P)-binding Rossmann-fold domains"/>
    <property type="match status" value="1"/>
</dbReference>
<dbReference type="PANTHER" id="PTHR43245:SF55">
    <property type="entry name" value="NAD(P)-BINDING DOMAIN-CONTAINING PROTEIN"/>
    <property type="match status" value="1"/>
</dbReference>
<dbReference type="PANTHER" id="PTHR43245">
    <property type="entry name" value="BIFUNCTIONAL POLYMYXIN RESISTANCE PROTEIN ARNA"/>
    <property type="match status" value="1"/>
</dbReference>
<protein>
    <submittedName>
        <fullName evidence="2">Epimerase</fullName>
    </submittedName>
</protein>
<evidence type="ECO:0000313" key="3">
    <source>
        <dbReference type="Proteomes" id="UP000638981"/>
    </source>
</evidence>
<evidence type="ECO:0000313" key="2">
    <source>
        <dbReference type="EMBL" id="GHC50451.1"/>
    </source>
</evidence>
<reference evidence="2" key="1">
    <citation type="journal article" date="2014" name="Int. J. Syst. Evol. Microbiol.">
        <title>Complete genome sequence of Corynebacterium casei LMG S-19264T (=DSM 44701T), isolated from a smear-ripened cheese.</title>
        <authorList>
            <consortium name="US DOE Joint Genome Institute (JGI-PGF)"/>
            <person name="Walter F."/>
            <person name="Albersmeier A."/>
            <person name="Kalinowski J."/>
            <person name="Ruckert C."/>
        </authorList>
    </citation>
    <scope>NUCLEOTIDE SEQUENCE</scope>
    <source>
        <strain evidence="2">KCTC 23310</strain>
    </source>
</reference>
<dbReference type="Gene3D" id="3.40.50.720">
    <property type="entry name" value="NAD(P)-binding Rossmann-like Domain"/>
    <property type="match status" value="1"/>
</dbReference>
<dbReference type="AlphaFoldDB" id="A0A918TKP2"/>
<organism evidence="2 3">
    <name type="scientific">Neogemmobacter tilapiae</name>
    <dbReference type="NCBI Taxonomy" id="875041"/>
    <lineage>
        <taxon>Bacteria</taxon>
        <taxon>Pseudomonadati</taxon>
        <taxon>Pseudomonadota</taxon>
        <taxon>Alphaproteobacteria</taxon>
        <taxon>Rhodobacterales</taxon>
        <taxon>Paracoccaceae</taxon>
        <taxon>Neogemmobacter</taxon>
    </lineage>
</organism>
<proteinExistence type="predicted"/>
<keyword evidence="3" id="KW-1185">Reference proteome</keyword>
<dbReference type="InterPro" id="IPR050177">
    <property type="entry name" value="Lipid_A_modif_metabolic_enz"/>
</dbReference>
<comment type="caution">
    <text evidence="2">The sequence shown here is derived from an EMBL/GenBank/DDBJ whole genome shotgun (WGS) entry which is preliminary data.</text>
</comment>
<dbReference type="EMBL" id="BMYJ01000003">
    <property type="protein sequence ID" value="GHC50451.1"/>
    <property type="molecule type" value="Genomic_DNA"/>
</dbReference>
<reference evidence="2" key="2">
    <citation type="submission" date="2020-09" db="EMBL/GenBank/DDBJ databases">
        <authorList>
            <person name="Sun Q."/>
            <person name="Kim S."/>
        </authorList>
    </citation>
    <scope>NUCLEOTIDE SEQUENCE</scope>
    <source>
        <strain evidence="2">KCTC 23310</strain>
    </source>
</reference>
<dbReference type="InterPro" id="IPR001509">
    <property type="entry name" value="Epimerase_deHydtase"/>
</dbReference>
<sequence length="276" mass="28927">MTAPVLVTGSGGKLGRVLRKVWQEERRFRPLWQVRRDPGPGDLLWQIGAPWTGPSLAGGVVVHLAGGRGDLAGNVTLAEAVCRLAEEEGAAHVFLASSSAVYAPDDHADLHETTKPAPGSDYGRSKLAMEQALAHRPHVTFLRIGNVFGCDSLIGNARFVRAVSLTPAPGRAGGPMRSYIGPVSFGRVLGDLIALALRGQPLPRVLNFGLDPAVTMAGLLDAAGFDWAYGPPSPDVLARLVLDVSALGALVDLPKADPAAMAAEWRVLGMDAGARA</sequence>
<dbReference type="RefSeq" id="WP_189410624.1">
    <property type="nucleotide sequence ID" value="NZ_BMYJ01000003.1"/>
</dbReference>
<feature type="domain" description="NAD-dependent epimerase/dehydratase" evidence="1">
    <location>
        <begin position="72"/>
        <end position="150"/>
    </location>
</feature>
<dbReference type="Proteomes" id="UP000638981">
    <property type="component" value="Unassembled WGS sequence"/>
</dbReference>
<evidence type="ECO:0000259" key="1">
    <source>
        <dbReference type="Pfam" id="PF01370"/>
    </source>
</evidence>
<dbReference type="InterPro" id="IPR036291">
    <property type="entry name" value="NAD(P)-bd_dom_sf"/>
</dbReference>
<gene>
    <name evidence="2" type="ORF">GCM10007315_10950</name>
</gene>
<accession>A0A918TKP2</accession>
<name>A0A918TKP2_9RHOB</name>